<dbReference type="PANTHER" id="PTHR12905:SF18">
    <property type="entry name" value="ESTER HYDROLASE, PUTATIVE (AFU_ORTHOLOGUE AFUA_4G03130)-RELATED"/>
    <property type="match status" value="1"/>
</dbReference>
<dbReference type="InterPro" id="IPR029052">
    <property type="entry name" value="Metallo-depent_PP-like"/>
</dbReference>
<keyword evidence="4" id="KW-1185">Reference proteome</keyword>
<keyword evidence="1" id="KW-0732">Signal</keyword>
<reference evidence="3" key="2">
    <citation type="submission" date="2023-05" db="EMBL/GenBank/DDBJ databases">
        <authorList>
            <consortium name="Lawrence Berkeley National Laboratory"/>
            <person name="Steindorff A."/>
            <person name="Hensen N."/>
            <person name="Bonometti L."/>
            <person name="Westerberg I."/>
            <person name="Brannstrom I.O."/>
            <person name="Guillou S."/>
            <person name="Cros-Aarteil S."/>
            <person name="Calhoun S."/>
            <person name="Haridas S."/>
            <person name="Kuo A."/>
            <person name="Mondo S."/>
            <person name="Pangilinan J."/>
            <person name="Riley R."/>
            <person name="Labutti K."/>
            <person name="Andreopoulos B."/>
            <person name="Lipzen A."/>
            <person name="Chen C."/>
            <person name="Yanf M."/>
            <person name="Daum C."/>
            <person name="Ng V."/>
            <person name="Clum A."/>
            <person name="Ohm R."/>
            <person name="Martin F."/>
            <person name="Silar P."/>
            <person name="Natvig D."/>
            <person name="Lalanne C."/>
            <person name="Gautier V."/>
            <person name="Ament-Velasquez S.L."/>
            <person name="Kruys A."/>
            <person name="Hutchinson M.I."/>
            <person name="Powell A.J."/>
            <person name="Barry K."/>
            <person name="Miller A.N."/>
            <person name="Grigoriev I.V."/>
            <person name="Debuchy R."/>
            <person name="Gladieux P."/>
            <person name="Thoren M.H."/>
            <person name="Johannesson H."/>
        </authorList>
    </citation>
    <scope>NUCLEOTIDE SEQUENCE</scope>
    <source>
        <strain evidence="3">CBS 359.72</strain>
    </source>
</reference>
<dbReference type="SUPFAM" id="SSF56300">
    <property type="entry name" value="Metallo-dependent phosphatases"/>
    <property type="match status" value="1"/>
</dbReference>
<proteinExistence type="predicted"/>
<dbReference type="Proteomes" id="UP001303647">
    <property type="component" value="Unassembled WGS sequence"/>
</dbReference>
<evidence type="ECO:0000259" key="2">
    <source>
        <dbReference type="Pfam" id="PF00149"/>
    </source>
</evidence>
<accession>A0AAN7CM35</accession>
<dbReference type="Pfam" id="PF00149">
    <property type="entry name" value="Metallophos"/>
    <property type="match status" value="1"/>
</dbReference>
<evidence type="ECO:0000313" key="4">
    <source>
        <dbReference type="Proteomes" id="UP001303647"/>
    </source>
</evidence>
<dbReference type="EMBL" id="MU857733">
    <property type="protein sequence ID" value="KAK4244560.1"/>
    <property type="molecule type" value="Genomic_DNA"/>
</dbReference>
<feature type="domain" description="Calcineurin-like phosphoesterase" evidence="2">
    <location>
        <begin position="77"/>
        <end position="269"/>
    </location>
</feature>
<sequence>MLHHVNSLLVLLHLRRASPWSPPTVLDWLLASPLQWLTSLLYRHVLLPLRGRPFHPPRQQRHHDGPDRVGRSRRPIRVVCLSDTHNLIPTYPIPEGDLLIHCGDLTVDGTPAEIQAQIDWLRGLSHRWKVVIGGNHDSWVDERVRKEVMAAGVESKKEVMVEEVVKEVKEVDWTGVEYLCDRMVELEFEGGRRLNVYGFGAVPWCGEGFAFQYDRERHPWKGRVPQETDVLVTHTPPAYHLDLGLGCAGLLDEVWRVKPKLHVFGHIHYAYGKEAVYYDECQRAYESLMARPAKGPLNDILSITRWADAFNVLWYGVASILWKWIMLGPGTNNGALMVNASLMYGNSGRLQNPVTVVDL</sequence>
<feature type="signal peptide" evidence="1">
    <location>
        <begin position="1"/>
        <end position="17"/>
    </location>
</feature>
<dbReference type="InterPro" id="IPR051693">
    <property type="entry name" value="UPF0046_metallophosphoest"/>
</dbReference>
<dbReference type="Gene3D" id="3.60.21.10">
    <property type="match status" value="1"/>
</dbReference>
<evidence type="ECO:0000313" key="3">
    <source>
        <dbReference type="EMBL" id="KAK4244560.1"/>
    </source>
</evidence>
<dbReference type="CDD" id="cd07379">
    <property type="entry name" value="MPP_239FB"/>
    <property type="match status" value="1"/>
</dbReference>
<protein>
    <submittedName>
        <fullName evidence="3">Metallo-dependent phosphatase-like protein</fullName>
    </submittedName>
</protein>
<gene>
    <name evidence="3" type="ORF">C7999DRAFT_43791</name>
</gene>
<dbReference type="InterPro" id="IPR004843">
    <property type="entry name" value="Calcineurin-like_PHP"/>
</dbReference>
<organism evidence="3 4">
    <name type="scientific">Corynascus novoguineensis</name>
    <dbReference type="NCBI Taxonomy" id="1126955"/>
    <lineage>
        <taxon>Eukaryota</taxon>
        <taxon>Fungi</taxon>
        <taxon>Dikarya</taxon>
        <taxon>Ascomycota</taxon>
        <taxon>Pezizomycotina</taxon>
        <taxon>Sordariomycetes</taxon>
        <taxon>Sordariomycetidae</taxon>
        <taxon>Sordariales</taxon>
        <taxon>Chaetomiaceae</taxon>
        <taxon>Corynascus</taxon>
    </lineage>
</organism>
<name>A0AAN7CM35_9PEZI</name>
<dbReference type="GO" id="GO:0016787">
    <property type="term" value="F:hydrolase activity"/>
    <property type="evidence" value="ECO:0007669"/>
    <property type="project" value="InterPro"/>
</dbReference>
<dbReference type="AlphaFoldDB" id="A0AAN7CM35"/>
<feature type="chain" id="PRO_5043000259" evidence="1">
    <location>
        <begin position="18"/>
        <end position="359"/>
    </location>
</feature>
<comment type="caution">
    <text evidence="3">The sequence shown here is derived from an EMBL/GenBank/DDBJ whole genome shotgun (WGS) entry which is preliminary data.</text>
</comment>
<dbReference type="PANTHER" id="PTHR12905">
    <property type="entry name" value="METALLOPHOSPHOESTERASE"/>
    <property type="match status" value="1"/>
</dbReference>
<evidence type="ECO:0000256" key="1">
    <source>
        <dbReference type="SAM" id="SignalP"/>
    </source>
</evidence>
<reference evidence="3" key="1">
    <citation type="journal article" date="2023" name="Mol. Phylogenet. Evol.">
        <title>Genome-scale phylogeny and comparative genomics of the fungal order Sordariales.</title>
        <authorList>
            <person name="Hensen N."/>
            <person name="Bonometti L."/>
            <person name="Westerberg I."/>
            <person name="Brannstrom I.O."/>
            <person name="Guillou S."/>
            <person name="Cros-Aarteil S."/>
            <person name="Calhoun S."/>
            <person name="Haridas S."/>
            <person name="Kuo A."/>
            <person name="Mondo S."/>
            <person name="Pangilinan J."/>
            <person name="Riley R."/>
            <person name="LaButti K."/>
            <person name="Andreopoulos B."/>
            <person name="Lipzen A."/>
            <person name="Chen C."/>
            <person name="Yan M."/>
            <person name="Daum C."/>
            <person name="Ng V."/>
            <person name="Clum A."/>
            <person name="Steindorff A."/>
            <person name="Ohm R.A."/>
            <person name="Martin F."/>
            <person name="Silar P."/>
            <person name="Natvig D.O."/>
            <person name="Lalanne C."/>
            <person name="Gautier V."/>
            <person name="Ament-Velasquez S.L."/>
            <person name="Kruys A."/>
            <person name="Hutchinson M.I."/>
            <person name="Powell A.J."/>
            <person name="Barry K."/>
            <person name="Miller A.N."/>
            <person name="Grigoriev I.V."/>
            <person name="Debuchy R."/>
            <person name="Gladieux P."/>
            <person name="Hiltunen Thoren M."/>
            <person name="Johannesson H."/>
        </authorList>
    </citation>
    <scope>NUCLEOTIDE SEQUENCE</scope>
    <source>
        <strain evidence="3">CBS 359.72</strain>
    </source>
</reference>